<evidence type="ECO:0000313" key="2">
    <source>
        <dbReference type="Proteomes" id="UP000232003"/>
    </source>
</evidence>
<dbReference type="Proteomes" id="UP000232003">
    <property type="component" value="Chromosome"/>
</dbReference>
<name>A0A2K8SQA5_9NOSO</name>
<gene>
    <name evidence="1" type="ORF">COO91_03428</name>
</gene>
<dbReference type="AlphaFoldDB" id="A0A2K8SQA5"/>
<proteinExistence type="predicted"/>
<accession>A0A2K8SQA5</accession>
<sequence length="40" mass="4555">MEWQHSPRLYLPAEPRMFPYLGISVLNTDLGAIVPSKILT</sequence>
<keyword evidence="2" id="KW-1185">Reference proteome</keyword>
<reference evidence="1 2" key="1">
    <citation type="submission" date="2017-11" db="EMBL/GenBank/DDBJ databases">
        <title>Complete genome of a free-living desiccation-tolerant cyanobacterium and its photosynthetic adaptation to extreme terrestrial habitat.</title>
        <authorList>
            <person name="Shang J."/>
        </authorList>
    </citation>
    <scope>NUCLEOTIDE SEQUENCE [LARGE SCALE GENOMIC DNA]</scope>
    <source>
        <strain evidence="1 2">CCNUN1</strain>
    </source>
</reference>
<dbReference type="EMBL" id="CP024785">
    <property type="protein sequence ID" value="AUB37483.1"/>
    <property type="molecule type" value="Genomic_DNA"/>
</dbReference>
<evidence type="ECO:0000313" key="1">
    <source>
        <dbReference type="EMBL" id="AUB37483.1"/>
    </source>
</evidence>
<protein>
    <submittedName>
        <fullName evidence="1">Uncharacterized protein</fullName>
    </submittedName>
</protein>
<organism evidence="1 2">
    <name type="scientific">Nostoc flagelliforme CCNUN1</name>
    <dbReference type="NCBI Taxonomy" id="2038116"/>
    <lineage>
        <taxon>Bacteria</taxon>
        <taxon>Bacillati</taxon>
        <taxon>Cyanobacteriota</taxon>
        <taxon>Cyanophyceae</taxon>
        <taxon>Nostocales</taxon>
        <taxon>Nostocaceae</taxon>
        <taxon>Nostoc</taxon>
    </lineage>
</organism>
<dbReference type="KEGG" id="nfl:COO91_03428"/>